<feature type="compositionally biased region" description="Low complexity" evidence="1">
    <location>
        <begin position="291"/>
        <end position="316"/>
    </location>
</feature>
<dbReference type="OrthoDB" id="8070010at2759"/>
<feature type="compositionally biased region" description="Basic and acidic residues" evidence="1">
    <location>
        <begin position="124"/>
        <end position="181"/>
    </location>
</feature>
<feature type="signal peptide" evidence="2">
    <location>
        <begin position="1"/>
        <end position="24"/>
    </location>
</feature>
<dbReference type="EMBL" id="CAJHJT010000056">
    <property type="protein sequence ID" value="CAD7015275.1"/>
    <property type="molecule type" value="Genomic_DNA"/>
</dbReference>
<feature type="compositionally biased region" description="Basic and acidic residues" evidence="1">
    <location>
        <begin position="379"/>
        <end position="393"/>
    </location>
</feature>
<feature type="compositionally biased region" description="Low complexity" evidence="1">
    <location>
        <begin position="394"/>
        <end position="410"/>
    </location>
</feature>
<organism evidence="3 4">
    <name type="scientific">Ceratitis capitata</name>
    <name type="common">Mediterranean fruit fly</name>
    <name type="synonym">Tephritis capitata</name>
    <dbReference type="NCBI Taxonomy" id="7213"/>
    <lineage>
        <taxon>Eukaryota</taxon>
        <taxon>Metazoa</taxon>
        <taxon>Ecdysozoa</taxon>
        <taxon>Arthropoda</taxon>
        <taxon>Hexapoda</taxon>
        <taxon>Insecta</taxon>
        <taxon>Pterygota</taxon>
        <taxon>Neoptera</taxon>
        <taxon>Endopterygota</taxon>
        <taxon>Diptera</taxon>
        <taxon>Brachycera</taxon>
        <taxon>Muscomorpha</taxon>
        <taxon>Tephritoidea</taxon>
        <taxon>Tephritidae</taxon>
        <taxon>Ceratitis</taxon>
        <taxon>Ceratitis</taxon>
    </lineage>
</organism>
<proteinExistence type="predicted"/>
<keyword evidence="2" id="KW-0732">Signal</keyword>
<reference evidence="3" key="1">
    <citation type="submission" date="2020-11" db="EMBL/GenBank/DDBJ databases">
        <authorList>
            <person name="Whitehead M."/>
        </authorList>
    </citation>
    <scope>NUCLEOTIDE SEQUENCE</scope>
    <source>
        <strain evidence="3">EGII</strain>
    </source>
</reference>
<dbReference type="AlphaFoldDB" id="A0A811VHB8"/>
<feature type="compositionally biased region" description="Basic and acidic residues" evidence="1">
    <location>
        <begin position="322"/>
        <end position="352"/>
    </location>
</feature>
<sequence>MKQLKLVLWLALLLQQEYFTLSLAAQQQHTSSKAQSSVVQLYDSNRGENAAAPQSESVLGSYTARVDNRGVCVVMKIVTAKIAVVTTVVVLAVTLVAHRYRSEDRYKPDYDRYSSSYSAGSSYYRDRDDRMGSRTYDRYDGRGYDRYDRRGGYDQDRYGDYSRDRYYERPRGSSYDRDYYDRSSSSRYDYRNYRPWDETYRGQSGFDNSGRGYYFAGEDSEHRRYPYSKYSYDEGAPSSPCGVRAATDCPYAYRGGSGSGSSGTTQVTSRPITSQHGYEYGYGVGGGGSESSGSGSSAGAATRHTSASNSSSAGNSQGWNYVDERDKVLGMRGSGRNEDRGRERERGGDRDPQSSTYGSRPPRPLGGSYLFDRNSNAVGDEKTTDNGADKEANGDANAGGNNSNISSSSGILDKVVI</sequence>
<evidence type="ECO:0000313" key="3">
    <source>
        <dbReference type="EMBL" id="CAD7015275.1"/>
    </source>
</evidence>
<name>A0A811VHB8_CERCA</name>
<feature type="compositionally biased region" description="Gly residues" evidence="1">
    <location>
        <begin position="280"/>
        <end position="290"/>
    </location>
</feature>
<evidence type="ECO:0000256" key="1">
    <source>
        <dbReference type="SAM" id="MobiDB-lite"/>
    </source>
</evidence>
<feature type="chain" id="PRO_5032668359" evidence="2">
    <location>
        <begin position="25"/>
        <end position="417"/>
    </location>
</feature>
<feature type="region of interest" description="Disordered" evidence="1">
    <location>
        <begin position="276"/>
        <end position="417"/>
    </location>
</feature>
<evidence type="ECO:0000256" key="2">
    <source>
        <dbReference type="SAM" id="SignalP"/>
    </source>
</evidence>
<evidence type="ECO:0000313" key="4">
    <source>
        <dbReference type="Proteomes" id="UP000606786"/>
    </source>
</evidence>
<gene>
    <name evidence="3" type="ORF">CCAP1982_LOCUS23222</name>
</gene>
<dbReference type="Proteomes" id="UP000606786">
    <property type="component" value="Unassembled WGS sequence"/>
</dbReference>
<keyword evidence="4" id="KW-1185">Reference proteome</keyword>
<protein>
    <submittedName>
        <fullName evidence="3">(Mediterranean fruit fly) hypothetical protein</fullName>
    </submittedName>
</protein>
<accession>A0A811VHB8</accession>
<comment type="caution">
    <text evidence="3">The sequence shown here is derived from an EMBL/GenBank/DDBJ whole genome shotgun (WGS) entry which is preliminary data.</text>
</comment>
<feature type="region of interest" description="Disordered" evidence="1">
    <location>
        <begin position="111"/>
        <end position="184"/>
    </location>
</feature>
<feature type="compositionally biased region" description="Low complexity" evidence="1">
    <location>
        <begin position="113"/>
        <end position="123"/>
    </location>
</feature>